<evidence type="ECO:0000256" key="1">
    <source>
        <dbReference type="SAM" id="Phobius"/>
    </source>
</evidence>
<evidence type="ECO:0000313" key="4">
    <source>
        <dbReference type="Proteomes" id="UP000494218"/>
    </source>
</evidence>
<dbReference type="Proteomes" id="UP000494218">
    <property type="component" value="Unassembled WGS sequence"/>
</dbReference>
<feature type="transmembrane region" description="Helical" evidence="1">
    <location>
        <begin position="6"/>
        <end position="24"/>
    </location>
</feature>
<dbReference type="EMBL" id="CABVPW010000064">
    <property type="protein sequence ID" value="VWC49393.1"/>
    <property type="molecule type" value="Genomic_DNA"/>
</dbReference>
<dbReference type="RefSeq" id="WP_175035603.1">
    <property type="nucleotide sequence ID" value="NZ_CABVPW010000064.1"/>
</dbReference>
<dbReference type="Pfam" id="PF14331">
    <property type="entry name" value="IcmF-related_N"/>
    <property type="match status" value="1"/>
</dbReference>
<evidence type="ECO:0000313" key="3">
    <source>
        <dbReference type="EMBL" id="VWC49393.1"/>
    </source>
</evidence>
<accession>A0A6P2STA0</accession>
<evidence type="ECO:0000259" key="2">
    <source>
        <dbReference type="Pfam" id="PF14331"/>
    </source>
</evidence>
<name>A0A6P2STA0_BURL3</name>
<sequence>MTLVYTLLALIALLLGGLVVIAAVRLSHSRLSRAATRSFSSAVRAAHAEMGLRDPYQVPRILATGSPSTVEALCWAWCLAPAGEPGWFGRVWHDAEALLLAEPHDIFSSGMKNQGSKAAQRPIRALLRNRPGRPLDAIVWVVSAETLIAPEGAGDTARAAALAASRQMMLLQRQFGMAVPLYVVIAGCDAVPGFDALACSLPSTGSDVPLGWASPYPPKRTYQPEWIDEAFVAMRTALEQTIVEYGTVEGMVSEALYLLPQRIDELREPFRERVDLLLRGAADGTAPLLRGVYCIGSTPNAGTGIPDSSPAAAAPAARAAAFAGRLWRDVFLGAQGLAFPLPRVLALRMRWHRVATAGAAVVAAVWLTGMLISWWNLRRDAQMLAASYTTLALAQGTYRASIKDDTAVAKALATFVQEAHKVPRWRLTSPFMPLSYVFLDGQLADAEQHVLRRVVFAPLHDRLAQRVVQLTCPAGAEAPATGGMEPRPQDMPEFVAGTQLVADTAQAEHLIALYDKVIKAGDGNLAMLDQVMREAVGVTLSPERIPDRTRLDAAVRSTTADPVTQTLNPALDFAAQRRISRCFEQLFDAWFDHVYADSALTDNAAQIQSTLIALRVPGALPTNGQLSELADRIDMLAAQSDSANHGWAGAEGKELVPGLAASFDTARRLQLIGPVAVQAALGHQQVEQAIFAQRWLVGADSMPDVLGTLPTGGLRLAPSLSALRNSVHTLLSQPFAARGNWPTATIDTVNIDTVQRSLAVLPAWQQFVAGPLAQAPIDYRGALTAAGQSDVVKSMVDALSASGRATPTARDGAALTDAASRFDMLRKNALNLITAFDSLGRDDLATAVVLRVSDAALDILHAADSQLQKLAPFQPVRGDFSGWDGRQGGALRTYGVSTPQGLEAYVRAQATAIADTADSAAGALDWLTTQKSPLAASDARLVVRWRALSTDLVQYRAKSPASALIAVQSIIAEQLDKLDVGTCRGALEQISVPDAGDIVSTVGLHLVASARDRCLRLQASGGIEAYEDIRGFFARYLAGRFPFASDANAPGADLQQTAAFVALLNKRLAQAQAGLTAAQSLDHGPGDDGRQFIAQLTHAKPWLDELFARGSNGALRGVPLSVDWRVARADEVGADQVIQWKLASGSDTLSYPSSGEPSIRWWPGLPVSISLRWAKNALWQPMFDAAQPALAGERGTAVWSSADAWALLRLMQIHQSNEDEESGVNSQAPLPARLVLIVPVRDRIGTTQTARMYMRIGMTLNGKLPAPIPPLPSAVPSGSAQARMTSIRFPAPVRVEQQADAK</sequence>
<dbReference type="PANTHER" id="PTHR36153">
    <property type="entry name" value="INNER MEMBRANE PROTEIN-RELATED"/>
    <property type="match status" value="1"/>
</dbReference>
<proteinExistence type="predicted"/>
<keyword evidence="1" id="KW-0812">Transmembrane</keyword>
<feature type="transmembrane region" description="Helical" evidence="1">
    <location>
        <begin position="354"/>
        <end position="375"/>
    </location>
</feature>
<dbReference type="InterPro" id="IPR053156">
    <property type="entry name" value="T6SS_TssM-like"/>
</dbReference>
<feature type="domain" description="Type VI secretion system component TssM1 N-terminal" evidence="2">
    <location>
        <begin position="124"/>
        <end position="358"/>
    </location>
</feature>
<organism evidence="3 4">
    <name type="scientific">Burkholderia lata (strain ATCC 17760 / DSM 23089 / LMG 22485 / NCIMB 9086 / R18194 / 383)</name>
    <dbReference type="NCBI Taxonomy" id="482957"/>
    <lineage>
        <taxon>Bacteria</taxon>
        <taxon>Pseudomonadati</taxon>
        <taxon>Pseudomonadota</taxon>
        <taxon>Betaproteobacteria</taxon>
        <taxon>Burkholderiales</taxon>
        <taxon>Burkholderiaceae</taxon>
        <taxon>Burkholderia</taxon>
        <taxon>Burkholderia cepacia complex</taxon>
    </lineage>
</organism>
<dbReference type="PANTHER" id="PTHR36153:SF1">
    <property type="entry name" value="TYPE VI SECRETION SYSTEM COMPONENT TSSM1"/>
    <property type="match status" value="1"/>
</dbReference>
<gene>
    <name evidence="3" type="ORF">BLA23254_07659</name>
</gene>
<keyword evidence="1" id="KW-1133">Transmembrane helix</keyword>
<reference evidence="3 4" key="1">
    <citation type="submission" date="2019-09" db="EMBL/GenBank/DDBJ databases">
        <authorList>
            <person name="Depoorter E."/>
        </authorList>
    </citation>
    <scope>NUCLEOTIDE SEQUENCE [LARGE SCALE GENOMIC DNA]</scope>
    <source>
        <strain evidence="3">LMG 23254</strain>
    </source>
</reference>
<dbReference type="InterPro" id="IPR025743">
    <property type="entry name" value="TssM1_N"/>
</dbReference>
<protein>
    <submittedName>
        <fullName evidence="3">Type VI secretion protein IcmF</fullName>
    </submittedName>
</protein>
<keyword evidence="1" id="KW-0472">Membrane</keyword>